<dbReference type="KEGG" id="spu:574812"/>
<accession>A0A7M7TG12</accession>
<dbReference type="PANTHER" id="PTHR31749">
    <property type="entry name" value="KINETOCHORE-ASSOCIATED PROTEIN NSL1 HOMOLOG"/>
    <property type="match status" value="1"/>
</dbReference>
<name>A0A7M7TG12_STRPU</name>
<dbReference type="InterPro" id="IPR013950">
    <property type="entry name" value="Mis14/Nsl1"/>
</dbReference>
<dbReference type="Pfam" id="PF08641">
    <property type="entry name" value="Mis14"/>
    <property type="match status" value="1"/>
</dbReference>
<evidence type="ECO:0000313" key="2">
    <source>
        <dbReference type="Proteomes" id="UP000007110"/>
    </source>
</evidence>
<protein>
    <submittedName>
        <fullName evidence="1">Uncharacterized protein</fullName>
    </submittedName>
</protein>
<reference evidence="1" key="2">
    <citation type="submission" date="2021-01" db="UniProtKB">
        <authorList>
            <consortium name="EnsemblMetazoa"/>
        </authorList>
    </citation>
    <scope>IDENTIFICATION</scope>
</reference>
<reference evidence="2" key="1">
    <citation type="submission" date="2015-02" db="EMBL/GenBank/DDBJ databases">
        <title>Genome sequencing for Strongylocentrotus purpuratus.</title>
        <authorList>
            <person name="Murali S."/>
            <person name="Liu Y."/>
            <person name="Vee V."/>
            <person name="English A."/>
            <person name="Wang M."/>
            <person name="Skinner E."/>
            <person name="Han Y."/>
            <person name="Muzny D.M."/>
            <person name="Worley K.C."/>
            <person name="Gibbs R.A."/>
        </authorList>
    </citation>
    <scope>NUCLEOTIDE SEQUENCE</scope>
</reference>
<proteinExistence type="predicted"/>
<dbReference type="OrthoDB" id="5973266at2759"/>
<dbReference type="EnsemblMetazoa" id="XM_775208">
    <property type="protein sequence ID" value="XP_780301"/>
    <property type="gene ID" value="LOC574812"/>
</dbReference>
<dbReference type="GO" id="GO:0000070">
    <property type="term" value="P:mitotic sister chromatid segregation"/>
    <property type="evidence" value="ECO:0007669"/>
    <property type="project" value="InterPro"/>
</dbReference>
<sequence length="268" mass="30711">MDSAVDVKTSRKISCCSKQAVETSITTLLSSVNQHIDKTKYNEEFREGLKQRFKEIYENAVHDNISVEGQTWSQSLEDGNTTKDYEPVDVELKNEITSRTLELDELMVKTTAKRRTHPPKVAHEVNKRMKHLRHAVKQHKPVIPLMQMNDKELPKQVLIEESKRLQESGDVISTISRDLPLLEDKASRLIEARQLRSSMQNNSIYKVISRPLTDESKMAASMTPLQHRLANETPSPIRLTARYNFRALQVQSHPINKNFKVAASDEPN</sequence>
<dbReference type="GeneID" id="574812"/>
<dbReference type="PANTHER" id="PTHR31749:SF3">
    <property type="entry name" value="KINETOCHORE-ASSOCIATED PROTEIN NSL1 HOMOLOG"/>
    <property type="match status" value="1"/>
</dbReference>
<organism evidence="1 2">
    <name type="scientific">Strongylocentrotus purpuratus</name>
    <name type="common">Purple sea urchin</name>
    <dbReference type="NCBI Taxonomy" id="7668"/>
    <lineage>
        <taxon>Eukaryota</taxon>
        <taxon>Metazoa</taxon>
        <taxon>Echinodermata</taxon>
        <taxon>Eleutherozoa</taxon>
        <taxon>Echinozoa</taxon>
        <taxon>Echinoidea</taxon>
        <taxon>Euechinoidea</taxon>
        <taxon>Echinacea</taxon>
        <taxon>Camarodonta</taxon>
        <taxon>Echinidea</taxon>
        <taxon>Strongylocentrotidae</taxon>
        <taxon>Strongylocentrotus</taxon>
    </lineage>
</organism>
<evidence type="ECO:0000313" key="1">
    <source>
        <dbReference type="EnsemblMetazoa" id="XP_780301"/>
    </source>
</evidence>
<dbReference type="FunCoup" id="A0A7M7TG12">
    <property type="interactions" value="777"/>
</dbReference>
<dbReference type="InParanoid" id="A0A7M7TG12"/>
<dbReference type="OMA" id="GNTTKDY"/>
<dbReference type="AlphaFoldDB" id="A0A7M7TG12"/>
<keyword evidence="2" id="KW-1185">Reference proteome</keyword>
<dbReference type="Proteomes" id="UP000007110">
    <property type="component" value="Unassembled WGS sequence"/>
</dbReference>
<dbReference type="GO" id="GO:0000444">
    <property type="term" value="C:MIS12/MIND type complex"/>
    <property type="evidence" value="ECO:0000318"/>
    <property type="project" value="GO_Central"/>
</dbReference>
<dbReference type="RefSeq" id="XP_780301.2">
    <property type="nucleotide sequence ID" value="XM_775208.5"/>
</dbReference>